<name>A0A5C6TAK0_FUSOC</name>
<evidence type="ECO:0000313" key="4">
    <source>
        <dbReference type="Proteomes" id="UP000321331"/>
    </source>
</evidence>
<dbReference type="GO" id="GO:0019748">
    <property type="term" value="P:secondary metabolic process"/>
    <property type="evidence" value="ECO:0007669"/>
    <property type="project" value="TreeGrafter"/>
</dbReference>
<dbReference type="InterPro" id="IPR001611">
    <property type="entry name" value="Leu-rich_rpt"/>
</dbReference>
<dbReference type="InterPro" id="IPR000873">
    <property type="entry name" value="AMP-dep_synth/lig_dom"/>
</dbReference>
<dbReference type="PROSITE" id="PS00455">
    <property type="entry name" value="AMP_BINDING"/>
    <property type="match status" value="1"/>
</dbReference>
<protein>
    <recommendedName>
        <fullName evidence="5">4-coumarate--CoA ligase-like 7</fullName>
    </recommendedName>
</protein>
<dbReference type="PROSITE" id="PS51450">
    <property type="entry name" value="LRR"/>
    <property type="match status" value="1"/>
</dbReference>
<dbReference type="Gene3D" id="3.30.300.30">
    <property type="match status" value="1"/>
</dbReference>
<sequence>MADTKPAYAGTPANVPGANVFDFLFSNPFQHENDFTPRARRVPKIHDDQPIFVDHASGTLHSQTQSYMPKLNIISWRHVLTSLDRPLTFSRVKRDALTLAANLQSLGLDPNEIETLPPTASCSGPEVAPVVLIQLPNCLPFATLMMGAIAAGLTTTLASPSLSATELSWVIKNSRPRVLFTAKAFLNTVEKALEQQEDEAYKRSVRVYTVDVARDLYPLSPASHAEDGDWKNLLMPAKEPLTAGHPFPPESAATRTAIILWSSGTSGRSKGVLLSHQAINFSIASLWHDADFYGFHQRWLGYVPFYHVFGLTNIFLLAFATGSTVFTMPAFKLDTVLSAIPRRQITYLHMAPPVAVMLAKSPVVEPFARRDARGRNAFSSVVAGVTGGAPLGHEVVEKVFQRLGFLVRLGYGMSEACSVTLQRGLREEDMHSYKHDTGKPHWGVELMIAGAGELNSEDSTTKAAPFGAEGEILVRSPGLMSAYVPSHGLGSKEAPDMSVTTEAFTSDGWLRTGDVGHLDEEGTLCITDRIKEMIKVRAYQVAPAELEAILCSSDDVADAGVIGIHDKNEATEWPRAYVVAADESKSEVELQKLAHDLKDLVESHSARYKWLVGGIVFVKAIPKSPSGKILRRVIRDGGIQGFEVSLYQRKKRDHKL</sequence>
<accession>A0A5C6TAK0</accession>
<dbReference type="InterPro" id="IPR045851">
    <property type="entry name" value="AMP-bd_C_sf"/>
</dbReference>
<dbReference type="AlphaFoldDB" id="A0A5C6TAK0"/>
<proteinExistence type="predicted"/>
<evidence type="ECO:0000259" key="1">
    <source>
        <dbReference type="Pfam" id="PF00501"/>
    </source>
</evidence>
<reference evidence="3 4" key="1">
    <citation type="submission" date="2019-07" db="EMBL/GenBank/DDBJ databases">
        <title>The First High-Quality Draft Genome Sequence of the Causal Agent of the Current Panama Disease Epidemic.</title>
        <authorList>
            <person name="Warmington R.J."/>
            <person name="Kay W."/>
            <person name="Jeffries A."/>
            <person name="Bebber D."/>
            <person name="Moore K."/>
            <person name="Studholme D.J."/>
        </authorList>
    </citation>
    <scope>NUCLEOTIDE SEQUENCE [LARGE SCALE GENOMIC DNA]</scope>
    <source>
        <strain evidence="3 4">TR4</strain>
    </source>
</reference>
<evidence type="ECO:0008006" key="5">
    <source>
        <dbReference type="Google" id="ProtNLM"/>
    </source>
</evidence>
<dbReference type="Pfam" id="PF00501">
    <property type="entry name" value="AMP-binding"/>
    <property type="match status" value="1"/>
</dbReference>
<feature type="domain" description="AMP-dependent synthetase/ligase" evidence="1">
    <location>
        <begin position="83"/>
        <end position="483"/>
    </location>
</feature>
<dbReference type="Proteomes" id="UP000321331">
    <property type="component" value="Unassembled WGS sequence"/>
</dbReference>
<dbReference type="InterPro" id="IPR020845">
    <property type="entry name" value="AMP-binding_CS"/>
</dbReference>
<dbReference type="Pfam" id="PF13193">
    <property type="entry name" value="AMP-binding_C"/>
    <property type="match status" value="1"/>
</dbReference>
<dbReference type="GO" id="GO:0016405">
    <property type="term" value="F:CoA-ligase activity"/>
    <property type="evidence" value="ECO:0007669"/>
    <property type="project" value="TreeGrafter"/>
</dbReference>
<dbReference type="Gene3D" id="3.40.50.12780">
    <property type="entry name" value="N-terminal domain of ligase-like"/>
    <property type="match status" value="1"/>
</dbReference>
<dbReference type="SUPFAM" id="SSF56801">
    <property type="entry name" value="Acetyl-CoA synthetase-like"/>
    <property type="match status" value="1"/>
</dbReference>
<evidence type="ECO:0000313" key="3">
    <source>
        <dbReference type="EMBL" id="TXC07499.1"/>
    </source>
</evidence>
<organism evidence="3 4">
    <name type="scientific">Fusarium oxysporum f. sp. cubense</name>
    <dbReference type="NCBI Taxonomy" id="61366"/>
    <lineage>
        <taxon>Eukaryota</taxon>
        <taxon>Fungi</taxon>
        <taxon>Dikarya</taxon>
        <taxon>Ascomycota</taxon>
        <taxon>Pezizomycotina</taxon>
        <taxon>Sordariomycetes</taxon>
        <taxon>Hypocreomycetidae</taxon>
        <taxon>Hypocreales</taxon>
        <taxon>Nectriaceae</taxon>
        <taxon>Fusarium</taxon>
        <taxon>Fusarium oxysporum species complex</taxon>
    </lineage>
</organism>
<gene>
    <name evidence="3" type="ORF">FocTR4_00003600</name>
</gene>
<dbReference type="InterPro" id="IPR042099">
    <property type="entry name" value="ANL_N_sf"/>
</dbReference>
<comment type="caution">
    <text evidence="3">The sequence shown here is derived from an EMBL/GenBank/DDBJ whole genome shotgun (WGS) entry which is preliminary data.</text>
</comment>
<dbReference type="PANTHER" id="PTHR24096">
    <property type="entry name" value="LONG-CHAIN-FATTY-ACID--COA LIGASE"/>
    <property type="match status" value="1"/>
</dbReference>
<dbReference type="PANTHER" id="PTHR24096:SF295">
    <property type="entry name" value="ACETYL-COA SYNTHETASE-LIKE PROTEIN"/>
    <property type="match status" value="1"/>
</dbReference>
<dbReference type="EMBL" id="VMNF01000005">
    <property type="protein sequence ID" value="TXC07499.1"/>
    <property type="molecule type" value="Genomic_DNA"/>
</dbReference>
<dbReference type="InterPro" id="IPR025110">
    <property type="entry name" value="AMP-bd_C"/>
</dbReference>
<feature type="domain" description="AMP-binding enzyme C-terminal" evidence="2">
    <location>
        <begin position="545"/>
        <end position="628"/>
    </location>
</feature>
<evidence type="ECO:0000259" key="2">
    <source>
        <dbReference type="Pfam" id="PF13193"/>
    </source>
</evidence>